<dbReference type="CDD" id="cd14942">
    <property type="entry name" value="TRAPPC3_bet3"/>
    <property type="match status" value="1"/>
</dbReference>
<dbReference type="InterPro" id="IPR016721">
    <property type="entry name" value="Bet3"/>
</dbReference>
<dbReference type="Pfam" id="PF04051">
    <property type="entry name" value="TRAPP"/>
    <property type="match status" value="1"/>
</dbReference>
<dbReference type="PANTHER" id="PTHR13048">
    <property type="entry name" value="TRAFFICKING PROTEIN PARTICLE COMPLEX SUBUNIT 3"/>
    <property type="match status" value="1"/>
</dbReference>
<sequence length="200" mass="22505">MDRVEAHSDATAKSTMKANAPRTAPSHANVEKVNAELFTFTYGAVVRQLIEDYEDLDEVNKQLDEMGYNIGVRIIDDFLAKSEADKCITFEGTVQTIAGSAFRMFLGVTATVEKWNEDKTECSLLLEDNPMVDHVEIPEKNAKLVYCNMLCGVLRGALLQVSLRVQASIERDVLKGDDVTEIRLRLLEQIPEEYPFKDDE</sequence>
<reference evidence="10" key="1">
    <citation type="submission" date="2021-01" db="EMBL/GenBank/DDBJ databases">
        <authorList>
            <person name="Corre E."/>
            <person name="Pelletier E."/>
            <person name="Niang G."/>
            <person name="Scheremetjew M."/>
            <person name="Finn R."/>
            <person name="Kale V."/>
            <person name="Holt S."/>
            <person name="Cochrane G."/>
            <person name="Meng A."/>
            <person name="Brown T."/>
            <person name="Cohen L."/>
        </authorList>
    </citation>
    <scope>NUCLEOTIDE SEQUENCE</scope>
    <source>
        <strain evidence="10">CCMP1897</strain>
    </source>
</reference>
<dbReference type="GO" id="GO:0005783">
    <property type="term" value="C:endoplasmic reticulum"/>
    <property type="evidence" value="ECO:0007669"/>
    <property type="project" value="UniProtKB-SubCell"/>
</dbReference>
<evidence type="ECO:0000256" key="2">
    <source>
        <dbReference type="ARBA" id="ARBA00004240"/>
    </source>
</evidence>
<dbReference type="Gene3D" id="3.30.1380.20">
    <property type="entry name" value="Trafficking protein particle complex subunit 3"/>
    <property type="match status" value="1"/>
</dbReference>
<dbReference type="SUPFAM" id="SSF111126">
    <property type="entry name" value="Ligand-binding domain in the NO signalling and Golgi transport"/>
    <property type="match status" value="1"/>
</dbReference>
<evidence type="ECO:0000256" key="1">
    <source>
        <dbReference type="ARBA" id="ARBA00004222"/>
    </source>
</evidence>
<dbReference type="GO" id="GO:0005794">
    <property type="term" value="C:Golgi apparatus"/>
    <property type="evidence" value="ECO:0007669"/>
    <property type="project" value="UniProtKB-SubCell"/>
</dbReference>
<evidence type="ECO:0000256" key="4">
    <source>
        <dbReference type="ARBA" id="ARBA00022448"/>
    </source>
</evidence>
<dbReference type="InterPro" id="IPR024096">
    <property type="entry name" value="NO_sig/Golgi_transp_ligand-bd"/>
</dbReference>
<feature type="region of interest" description="Disordered" evidence="9">
    <location>
        <begin position="1"/>
        <end position="26"/>
    </location>
</feature>
<dbReference type="GO" id="GO:0030008">
    <property type="term" value="C:TRAPP complex"/>
    <property type="evidence" value="ECO:0007669"/>
    <property type="project" value="InterPro"/>
</dbReference>
<dbReference type="InterPro" id="IPR007194">
    <property type="entry name" value="TRAPP_component"/>
</dbReference>
<evidence type="ECO:0000256" key="6">
    <source>
        <dbReference type="ARBA" id="ARBA00022892"/>
    </source>
</evidence>
<organism evidence="10">
    <name type="scientific">Picocystis salinarum</name>
    <dbReference type="NCBI Taxonomy" id="88271"/>
    <lineage>
        <taxon>Eukaryota</taxon>
        <taxon>Viridiplantae</taxon>
        <taxon>Chlorophyta</taxon>
        <taxon>Picocystophyceae</taxon>
        <taxon>Picocystales</taxon>
        <taxon>Picocystaceae</taxon>
        <taxon>Picocystis</taxon>
    </lineage>
</organism>
<gene>
    <name evidence="10" type="ORF">PSAL00342_LOCUS3038</name>
</gene>
<comment type="subunit">
    <text evidence="8">Homodimer.</text>
</comment>
<evidence type="ECO:0000313" key="10">
    <source>
        <dbReference type="EMBL" id="CAE0609219.1"/>
    </source>
</evidence>
<keyword evidence="7 8" id="KW-0333">Golgi apparatus</keyword>
<dbReference type="FunFam" id="3.30.1380.20:FF:000001">
    <property type="entry name" value="Trafficking protein particle complex subunit BET3"/>
    <property type="match status" value="1"/>
</dbReference>
<dbReference type="EMBL" id="HBIS01003378">
    <property type="protein sequence ID" value="CAE0609219.1"/>
    <property type="molecule type" value="Transcribed_RNA"/>
</dbReference>
<comment type="subcellular location">
    <subcellularLocation>
        <location evidence="2">Endoplasmic reticulum</location>
    </subcellularLocation>
    <subcellularLocation>
        <location evidence="1 8">Golgi apparatus</location>
        <location evidence="1 8">cis-Golgi network</location>
    </subcellularLocation>
</comment>
<dbReference type="PIRSF" id="PIRSF018293">
    <property type="entry name" value="TRAPP_I_complex_Bet3"/>
    <property type="match status" value="1"/>
</dbReference>
<keyword evidence="4 8" id="KW-0813">Transport</keyword>
<evidence type="ECO:0000256" key="3">
    <source>
        <dbReference type="ARBA" id="ARBA00006218"/>
    </source>
</evidence>
<evidence type="ECO:0000256" key="5">
    <source>
        <dbReference type="ARBA" id="ARBA00022824"/>
    </source>
</evidence>
<keyword evidence="5" id="KW-0256">Endoplasmic reticulum</keyword>
<comment type="function">
    <text evidence="8">May play a role in vesicular transport from endoplasmic reticulum to Golgi.</text>
</comment>
<evidence type="ECO:0000256" key="7">
    <source>
        <dbReference type="ARBA" id="ARBA00023034"/>
    </source>
</evidence>
<comment type="similarity">
    <text evidence="3 8">Belongs to the TRAPP small subunits family. BET3 subfamily.</text>
</comment>
<dbReference type="GO" id="GO:0048193">
    <property type="term" value="P:Golgi vesicle transport"/>
    <property type="evidence" value="ECO:0007669"/>
    <property type="project" value="InterPro"/>
</dbReference>
<accession>A0A7S3XCN6</accession>
<evidence type="ECO:0000256" key="8">
    <source>
        <dbReference type="PIRNR" id="PIRNR018293"/>
    </source>
</evidence>
<proteinExistence type="inferred from homology"/>
<feature type="compositionally biased region" description="Basic and acidic residues" evidence="9">
    <location>
        <begin position="1"/>
        <end position="10"/>
    </location>
</feature>
<protein>
    <recommendedName>
        <fullName evidence="8">Trafficking protein particle complex subunit</fullName>
    </recommendedName>
</protein>
<name>A0A7S3XCN6_9CHLO</name>
<dbReference type="AlphaFoldDB" id="A0A7S3XCN6"/>
<evidence type="ECO:0000256" key="9">
    <source>
        <dbReference type="SAM" id="MobiDB-lite"/>
    </source>
</evidence>
<dbReference type="GO" id="GO:0016236">
    <property type="term" value="P:macroautophagy"/>
    <property type="evidence" value="ECO:0007669"/>
    <property type="project" value="UniProtKB-ARBA"/>
</dbReference>
<keyword evidence="6 8" id="KW-0931">ER-Golgi transport</keyword>